<dbReference type="InterPro" id="IPR009936">
    <property type="entry name" value="DUF1468"/>
</dbReference>
<proteinExistence type="predicted"/>
<keyword evidence="4" id="KW-1185">Reference proteome</keyword>
<keyword evidence="1" id="KW-0812">Transmembrane</keyword>
<dbReference type="STRING" id="441119.SAMN04488047_102225"/>
<evidence type="ECO:0000256" key="1">
    <source>
        <dbReference type="SAM" id="Phobius"/>
    </source>
</evidence>
<evidence type="ECO:0000259" key="2">
    <source>
        <dbReference type="Pfam" id="PF07331"/>
    </source>
</evidence>
<evidence type="ECO:0000313" key="3">
    <source>
        <dbReference type="EMBL" id="SFP07724.1"/>
    </source>
</evidence>
<feature type="domain" description="DUF1468" evidence="2">
    <location>
        <begin position="8"/>
        <end position="136"/>
    </location>
</feature>
<name>A0A1I5MDP3_9RHOB</name>
<dbReference type="Pfam" id="PF07331">
    <property type="entry name" value="TctB"/>
    <property type="match status" value="1"/>
</dbReference>
<protein>
    <submittedName>
        <fullName evidence="3">Putative tricarboxylic transport membrane protein</fullName>
    </submittedName>
</protein>
<gene>
    <name evidence="3" type="ORF">SAMN04488047_102225</name>
</gene>
<feature type="transmembrane region" description="Helical" evidence="1">
    <location>
        <begin position="114"/>
        <end position="137"/>
    </location>
</feature>
<evidence type="ECO:0000313" key="4">
    <source>
        <dbReference type="Proteomes" id="UP000199356"/>
    </source>
</evidence>
<keyword evidence="1" id="KW-1133">Transmembrane helix</keyword>
<sequence>MSDRIFGGIGLILAVFYAWQASVIQESFLTDAVGPKMFPYIIAAVMGLSSIYFLLKPDPEPHWPRAGRLAEIGFAVLVLFAYAQVLPELGFVISTALAATYLTWRLGSRPLESVVIGIGTSVGIYVVFRLLLGLSLARGPFGF</sequence>
<dbReference type="Proteomes" id="UP000199356">
    <property type="component" value="Unassembled WGS sequence"/>
</dbReference>
<keyword evidence="1" id="KW-0472">Membrane</keyword>
<organism evidence="3 4">
    <name type="scientific">Tranquillimonas alkanivorans</name>
    <dbReference type="NCBI Taxonomy" id="441119"/>
    <lineage>
        <taxon>Bacteria</taxon>
        <taxon>Pseudomonadati</taxon>
        <taxon>Pseudomonadota</taxon>
        <taxon>Alphaproteobacteria</taxon>
        <taxon>Rhodobacterales</taxon>
        <taxon>Roseobacteraceae</taxon>
        <taxon>Tranquillimonas</taxon>
    </lineage>
</organism>
<reference evidence="3 4" key="1">
    <citation type="submission" date="2016-10" db="EMBL/GenBank/DDBJ databases">
        <authorList>
            <person name="de Groot N.N."/>
        </authorList>
    </citation>
    <scope>NUCLEOTIDE SEQUENCE [LARGE SCALE GENOMIC DNA]</scope>
    <source>
        <strain evidence="3 4">DSM 19547</strain>
    </source>
</reference>
<dbReference type="RefSeq" id="WP_093418392.1">
    <property type="nucleotide sequence ID" value="NZ_FOXA01000002.1"/>
</dbReference>
<dbReference type="EMBL" id="FOXA01000002">
    <property type="protein sequence ID" value="SFP07724.1"/>
    <property type="molecule type" value="Genomic_DNA"/>
</dbReference>
<accession>A0A1I5MDP3</accession>
<dbReference type="AlphaFoldDB" id="A0A1I5MDP3"/>
<dbReference type="OrthoDB" id="5519430at2"/>
<feature type="transmembrane region" description="Helical" evidence="1">
    <location>
        <begin position="36"/>
        <end position="55"/>
    </location>
</feature>